<feature type="transmembrane region" description="Helical" evidence="1">
    <location>
        <begin position="190"/>
        <end position="206"/>
    </location>
</feature>
<proteinExistence type="predicted"/>
<feature type="transmembrane region" description="Helical" evidence="1">
    <location>
        <begin position="140"/>
        <end position="161"/>
    </location>
</feature>
<dbReference type="EMBL" id="JNUP01000064">
    <property type="protein sequence ID" value="KGE71865.1"/>
    <property type="molecule type" value="Genomic_DNA"/>
</dbReference>
<protein>
    <submittedName>
        <fullName evidence="2">Uncharacterized protein</fullName>
    </submittedName>
</protein>
<feature type="transmembrane region" description="Helical" evidence="1">
    <location>
        <begin position="37"/>
        <end position="57"/>
    </location>
</feature>
<dbReference type="GO" id="GO:0016020">
    <property type="term" value="C:membrane"/>
    <property type="evidence" value="ECO:0007669"/>
    <property type="project" value="TreeGrafter"/>
</dbReference>
<feature type="transmembrane region" description="Helical" evidence="1">
    <location>
        <begin position="6"/>
        <end position="25"/>
    </location>
</feature>
<feature type="transmembrane region" description="Helical" evidence="1">
    <location>
        <begin position="63"/>
        <end position="86"/>
    </location>
</feature>
<feature type="transmembrane region" description="Helical" evidence="1">
    <location>
        <begin position="212"/>
        <end position="233"/>
    </location>
</feature>
<dbReference type="eggNOG" id="COG3752">
    <property type="taxonomic scope" value="Bacteria"/>
</dbReference>
<name>A0A098QVM1_9SPIO</name>
<dbReference type="AlphaFoldDB" id="A0A098QVM1"/>
<organism evidence="2 3">
    <name type="scientific">Spirochaeta lutea</name>
    <dbReference type="NCBI Taxonomy" id="1480694"/>
    <lineage>
        <taxon>Bacteria</taxon>
        <taxon>Pseudomonadati</taxon>
        <taxon>Spirochaetota</taxon>
        <taxon>Spirochaetia</taxon>
        <taxon>Spirochaetales</taxon>
        <taxon>Spirochaetaceae</taxon>
        <taxon>Spirochaeta</taxon>
    </lineage>
</organism>
<dbReference type="Proteomes" id="UP000029692">
    <property type="component" value="Unassembled WGS sequence"/>
</dbReference>
<dbReference type="OrthoDB" id="9779233at2"/>
<gene>
    <name evidence="2" type="ORF">DC28_08555</name>
</gene>
<keyword evidence="1" id="KW-0812">Transmembrane</keyword>
<comment type="caution">
    <text evidence="2">The sequence shown here is derived from an EMBL/GenBank/DDBJ whole genome shotgun (WGS) entry which is preliminary data.</text>
</comment>
<sequence>MNLLQLLAWGSAGITLLMLLGFVVASLIRNNGIVDILWGPAQLAFLAAGLGASHGIYGDPLPLHPGLIMLGCWAVRLAVHIGIRNWGKPEDRRYAGFRRRWGSRQLLGALFQVFLLQALLAAGLASATAVLLTTSQGTPWMPGMILGAIIWAAGFLMEWAADAQLQGFKSRGGAGFCREGLWAWSRHPNYFGEVLLWWGYGIFVLAHSGSFIALVSPLIITWLILGVSGVPMLERSMKARDGFEEYARRTSKFIPWPPKGPDRT</sequence>
<evidence type="ECO:0000313" key="2">
    <source>
        <dbReference type="EMBL" id="KGE71865.1"/>
    </source>
</evidence>
<evidence type="ECO:0000256" key="1">
    <source>
        <dbReference type="SAM" id="Phobius"/>
    </source>
</evidence>
<keyword evidence="1" id="KW-1133">Transmembrane helix</keyword>
<evidence type="ECO:0000313" key="3">
    <source>
        <dbReference type="Proteomes" id="UP000029692"/>
    </source>
</evidence>
<dbReference type="RefSeq" id="WP_037547693.1">
    <property type="nucleotide sequence ID" value="NZ_JNUP01000064.1"/>
</dbReference>
<dbReference type="Pfam" id="PF06966">
    <property type="entry name" value="DUF1295"/>
    <property type="match status" value="1"/>
</dbReference>
<feature type="transmembrane region" description="Helical" evidence="1">
    <location>
        <begin position="106"/>
        <end position="134"/>
    </location>
</feature>
<dbReference type="Gene3D" id="1.20.120.1630">
    <property type="match status" value="1"/>
</dbReference>
<keyword evidence="3" id="KW-1185">Reference proteome</keyword>
<dbReference type="PANTHER" id="PTHR32251:SF17">
    <property type="entry name" value="STEROID 5-ALPHA REDUCTASE C-TERMINAL DOMAIN-CONTAINING PROTEIN"/>
    <property type="match status" value="1"/>
</dbReference>
<dbReference type="PROSITE" id="PS50244">
    <property type="entry name" value="S5A_REDUCTASE"/>
    <property type="match status" value="1"/>
</dbReference>
<dbReference type="InterPro" id="IPR010721">
    <property type="entry name" value="UstE-like"/>
</dbReference>
<reference evidence="2 3" key="1">
    <citation type="submission" date="2014-05" db="EMBL/GenBank/DDBJ databases">
        <title>De novo Genome Sequence of Spirocheata sp.</title>
        <authorList>
            <person name="Shivani Y."/>
            <person name="Subhash Y."/>
            <person name="Tushar L."/>
            <person name="Sasikala C."/>
            <person name="Ramana C.V."/>
        </authorList>
    </citation>
    <scope>NUCLEOTIDE SEQUENCE [LARGE SCALE GENOMIC DNA]</scope>
    <source>
        <strain evidence="2 3">JC230</strain>
    </source>
</reference>
<dbReference type="PANTHER" id="PTHR32251">
    <property type="entry name" value="3-OXO-5-ALPHA-STEROID 4-DEHYDROGENASE"/>
    <property type="match status" value="1"/>
</dbReference>
<keyword evidence="1" id="KW-0472">Membrane</keyword>
<accession>A0A098QVM1</accession>